<dbReference type="AlphaFoldDB" id="A0AAD1U813"/>
<keyword evidence="3" id="KW-1185">Reference proteome</keyword>
<reference evidence="2" key="1">
    <citation type="submission" date="2023-07" db="EMBL/GenBank/DDBJ databases">
        <authorList>
            <consortium name="AG Swart"/>
            <person name="Singh M."/>
            <person name="Singh A."/>
            <person name="Seah K."/>
            <person name="Emmerich C."/>
        </authorList>
    </citation>
    <scope>NUCLEOTIDE SEQUENCE</scope>
    <source>
        <strain evidence="2">DP1</strain>
    </source>
</reference>
<dbReference type="EMBL" id="CAMPGE010003166">
    <property type="protein sequence ID" value="CAI2361989.1"/>
    <property type="molecule type" value="Genomic_DNA"/>
</dbReference>
<dbReference type="Proteomes" id="UP001295684">
    <property type="component" value="Unassembled WGS sequence"/>
</dbReference>
<evidence type="ECO:0000313" key="3">
    <source>
        <dbReference type="Proteomes" id="UP001295684"/>
    </source>
</evidence>
<evidence type="ECO:0000256" key="1">
    <source>
        <dbReference type="SAM" id="MobiDB-lite"/>
    </source>
</evidence>
<comment type="caution">
    <text evidence="2">The sequence shown here is derived from an EMBL/GenBank/DDBJ whole genome shotgun (WGS) entry which is preliminary data.</text>
</comment>
<feature type="compositionally biased region" description="Polar residues" evidence="1">
    <location>
        <begin position="157"/>
        <end position="183"/>
    </location>
</feature>
<protein>
    <submittedName>
        <fullName evidence="2">Uncharacterized protein</fullName>
    </submittedName>
</protein>
<evidence type="ECO:0000313" key="2">
    <source>
        <dbReference type="EMBL" id="CAI2361989.1"/>
    </source>
</evidence>
<organism evidence="2 3">
    <name type="scientific">Euplotes crassus</name>
    <dbReference type="NCBI Taxonomy" id="5936"/>
    <lineage>
        <taxon>Eukaryota</taxon>
        <taxon>Sar</taxon>
        <taxon>Alveolata</taxon>
        <taxon>Ciliophora</taxon>
        <taxon>Intramacronucleata</taxon>
        <taxon>Spirotrichea</taxon>
        <taxon>Hypotrichia</taxon>
        <taxon>Euplotida</taxon>
        <taxon>Euplotidae</taxon>
        <taxon>Moneuplotes</taxon>
    </lineage>
</organism>
<name>A0AAD1U813_EUPCR</name>
<sequence length="261" mass="29925">MVDLSKKRKRASMVVSKEDISQRAITRNIDRIRNLKKYHRRKRSENQIMLRQAIENNLSQKAPRKLVSSNTKLAPLKLSGRNKKPFSTPNEPESSFTKIKYHTATNTPLRQRPHHLKASPMLPNVRDLLLPPSLTHKNNHATPNREKAHKFFPSSEMRIQNLSPNQDMNMSKNKSSPIPSDLSSGDKILSRNSKPPLSSKTDSKKSLKVKDKACSFSHQNFKIRNDTNCNSLIQSLLRRSAQFRKNVPSKFKLPKLSQNSM</sequence>
<accession>A0AAD1U813</accession>
<feature type="region of interest" description="Disordered" evidence="1">
    <location>
        <begin position="132"/>
        <end position="209"/>
    </location>
</feature>
<proteinExistence type="predicted"/>
<gene>
    <name evidence="2" type="ORF">ECRASSUSDP1_LOCUS3306</name>
</gene>